<dbReference type="InterPro" id="IPR013083">
    <property type="entry name" value="Znf_RING/FYVE/PHD"/>
</dbReference>
<evidence type="ECO:0000256" key="1">
    <source>
        <dbReference type="PROSITE-ProRule" id="PRU00175"/>
    </source>
</evidence>
<organism evidence="4 5">
    <name type="scientific">Ectocarpus siliculosus</name>
    <name type="common">Brown alga</name>
    <name type="synonym">Conferva siliculosa</name>
    <dbReference type="NCBI Taxonomy" id="2880"/>
    <lineage>
        <taxon>Eukaryota</taxon>
        <taxon>Sar</taxon>
        <taxon>Stramenopiles</taxon>
        <taxon>Ochrophyta</taxon>
        <taxon>PX clade</taxon>
        <taxon>Phaeophyceae</taxon>
        <taxon>Ectocarpales</taxon>
        <taxon>Ectocarpaceae</taxon>
        <taxon>Ectocarpus</taxon>
    </lineage>
</organism>
<feature type="compositionally biased region" description="Acidic residues" evidence="2">
    <location>
        <begin position="95"/>
        <end position="107"/>
    </location>
</feature>
<dbReference type="CDD" id="cd00201">
    <property type="entry name" value="WW"/>
    <property type="match status" value="1"/>
</dbReference>
<dbReference type="InterPro" id="IPR001841">
    <property type="entry name" value="Znf_RING"/>
</dbReference>
<evidence type="ECO:0000313" key="4">
    <source>
        <dbReference type="EMBL" id="CBN76002.1"/>
    </source>
</evidence>
<evidence type="ECO:0000256" key="2">
    <source>
        <dbReference type="SAM" id="MobiDB-lite"/>
    </source>
</evidence>
<keyword evidence="1" id="KW-0862">Zinc</keyword>
<gene>
    <name evidence="4" type="ORF">Esi_0277_0005</name>
</gene>
<proteinExistence type="predicted"/>
<keyword evidence="5" id="KW-1185">Reference proteome</keyword>
<dbReference type="SUPFAM" id="SSF51045">
    <property type="entry name" value="WW domain"/>
    <property type="match status" value="1"/>
</dbReference>
<dbReference type="Pfam" id="PF13920">
    <property type="entry name" value="zf-C3HC4_3"/>
    <property type="match status" value="1"/>
</dbReference>
<reference evidence="4 5" key="1">
    <citation type="journal article" date="2010" name="Nature">
        <title>The Ectocarpus genome and the independent evolution of multicellularity in brown algae.</title>
        <authorList>
            <person name="Cock J.M."/>
            <person name="Sterck L."/>
            <person name="Rouze P."/>
            <person name="Scornet D."/>
            <person name="Allen A.E."/>
            <person name="Amoutzias G."/>
            <person name="Anthouard V."/>
            <person name="Artiguenave F."/>
            <person name="Aury J.M."/>
            <person name="Badger J.H."/>
            <person name="Beszteri B."/>
            <person name="Billiau K."/>
            <person name="Bonnet E."/>
            <person name="Bothwell J.H."/>
            <person name="Bowler C."/>
            <person name="Boyen C."/>
            <person name="Brownlee C."/>
            <person name="Carrano C.J."/>
            <person name="Charrier B."/>
            <person name="Cho G.Y."/>
            <person name="Coelho S.M."/>
            <person name="Collen J."/>
            <person name="Corre E."/>
            <person name="Da Silva C."/>
            <person name="Delage L."/>
            <person name="Delaroque N."/>
            <person name="Dittami S.M."/>
            <person name="Doulbeau S."/>
            <person name="Elias M."/>
            <person name="Farnham G."/>
            <person name="Gachon C.M."/>
            <person name="Gschloessl B."/>
            <person name="Heesch S."/>
            <person name="Jabbari K."/>
            <person name="Jubin C."/>
            <person name="Kawai H."/>
            <person name="Kimura K."/>
            <person name="Kloareg B."/>
            <person name="Kupper F.C."/>
            <person name="Lang D."/>
            <person name="Le Bail A."/>
            <person name="Leblanc C."/>
            <person name="Lerouge P."/>
            <person name="Lohr M."/>
            <person name="Lopez P.J."/>
            <person name="Martens C."/>
            <person name="Maumus F."/>
            <person name="Michel G."/>
            <person name="Miranda-Saavedra D."/>
            <person name="Morales J."/>
            <person name="Moreau H."/>
            <person name="Motomura T."/>
            <person name="Nagasato C."/>
            <person name="Napoli C.A."/>
            <person name="Nelson D.R."/>
            <person name="Nyvall-Collen P."/>
            <person name="Peters A.F."/>
            <person name="Pommier C."/>
            <person name="Potin P."/>
            <person name="Poulain J."/>
            <person name="Quesneville H."/>
            <person name="Read B."/>
            <person name="Rensing S.A."/>
            <person name="Ritter A."/>
            <person name="Rousvoal S."/>
            <person name="Samanta M."/>
            <person name="Samson G."/>
            <person name="Schroeder D.C."/>
            <person name="Segurens B."/>
            <person name="Strittmatter M."/>
            <person name="Tonon T."/>
            <person name="Tregear J.W."/>
            <person name="Valentin K."/>
            <person name="von Dassow P."/>
            <person name="Yamagishi T."/>
            <person name="Van de Peer Y."/>
            <person name="Wincker P."/>
        </authorList>
    </citation>
    <scope>NUCLEOTIDE SEQUENCE [LARGE SCALE GENOMIC DNA]</scope>
    <source>
        <strain evidence="5">Ec32 / CCAP1310/4</strain>
    </source>
</reference>
<feature type="region of interest" description="Disordered" evidence="2">
    <location>
        <begin position="1"/>
        <end position="109"/>
    </location>
</feature>
<evidence type="ECO:0000259" key="3">
    <source>
        <dbReference type="PROSITE" id="PS50089"/>
    </source>
</evidence>
<dbReference type="InParanoid" id="D8LJV1"/>
<sequence length="182" mass="20728">MSGSAPAVGSWTKHWDPSSKQHFYYDPSTGQTTWGRSVPPEKSTESLKREGEGNLLEGIFLQQAKETAQHHDVRPRRRKRGVSKDRKNNNRVFADDDLPQNETIEDDEPRKDYISFAKEYYLTAPFRDTGGKQICVICQKRKASAVLFPCEHKCVCARCIESEGFGAMRKASEREALCPVCW</sequence>
<dbReference type="GO" id="GO:0008270">
    <property type="term" value="F:zinc ion binding"/>
    <property type="evidence" value="ECO:0007669"/>
    <property type="project" value="UniProtKB-KW"/>
</dbReference>
<dbReference type="Gene3D" id="3.30.40.10">
    <property type="entry name" value="Zinc/RING finger domain, C3HC4 (zinc finger)"/>
    <property type="match status" value="1"/>
</dbReference>
<dbReference type="OrthoDB" id="199205at2759"/>
<dbReference type="InterPro" id="IPR001202">
    <property type="entry name" value="WW_dom"/>
</dbReference>
<feature type="compositionally biased region" description="Basic and acidic residues" evidence="2">
    <location>
        <begin position="42"/>
        <end position="52"/>
    </location>
</feature>
<dbReference type="EMBL" id="FN648461">
    <property type="protein sequence ID" value="CBN76002.1"/>
    <property type="molecule type" value="Genomic_DNA"/>
</dbReference>
<dbReference type="InterPro" id="IPR036020">
    <property type="entry name" value="WW_dom_sf"/>
</dbReference>
<keyword evidence="1" id="KW-0863">Zinc-finger</keyword>
<feature type="domain" description="RING-type" evidence="3">
    <location>
        <begin position="135"/>
        <end position="181"/>
    </location>
</feature>
<protein>
    <submittedName>
        <fullName evidence="4">Similar to Cell growth regulator with RING finger domain 1 (Cell growth regulatory gene 19 protein)</fullName>
    </submittedName>
</protein>
<keyword evidence="1" id="KW-0479">Metal-binding</keyword>
<dbReference type="Gene3D" id="2.20.70.10">
    <property type="match status" value="1"/>
</dbReference>
<dbReference type="AlphaFoldDB" id="D8LJV1"/>
<dbReference type="PROSITE" id="PS50089">
    <property type="entry name" value="ZF_RING_2"/>
    <property type="match status" value="1"/>
</dbReference>
<evidence type="ECO:0000313" key="5">
    <source>
        <dbReference type="Proteomes" id="UP000002630"/>
    </source>
</evidence>
<dbReference type="Pfam" id="PF00397">
    <property type="entry name" value="WW"/>
    <property type="match status" value="1"/>
</dbReference>
<dbReference type="Proteomes" id="UP000002630">
    <property type="component" value="Linkage Group LG02"/>
</dbReference>
<name>D8LJV1_ECTSI</name>
<accession>D8LJV1</accession>
<dbReference type="EMBL" id="FN649727">
    <property type="protein sequence ID" value="CBN76002.1"/>
    <property type="molecule type" value="Genomic_DNA"/>
</dbReference>
<dbReference type="SMART" id="SM00184">
    <property type="entry name" value="RING"/>
    <property type="match status" value="1"/>
</dbReference>